<gene>
    <name evidence="1" type="ORF">FHR99_003100</name>
</gene>
<evidence type="ECO:0000313" key="1">
    <source>
        <dbReference type="EMBL" id="MBB3048826.1"/>
    </source>
</evidence>
<name>A0A7W4Z8C7_9GAMM</name>
<dbReference type="EMBL" id="JACHWY010000003">
    <property type="protein sequence ID" value="MBB3048826.1"/>
    <property type="molecule type" value="Genomic_DNA"/>
</dbReference>
<accession>A0A7W4Z8C7</accession>
<dbReference type="Proteomes" id="UP000537130">
    <property type="component" value="Unassembled WGS sequence"/>
</dbReference>
<dbReference type="RefSeq" id="WP_281388667.1">
    <property type="nucleotide sequence ID" value="NZ_JACHWY010000003.1"/>
</dbReference>
<reference evidence="1 2" key="1">
    <citation type="submission" date="2020-08" db="EMBL/GenBank/DDBJ databases">
        <title>Genomic Encyclopedia of Type Strains, Phase III (KMG-III): the genomes of soil and plant-associated and newly described type strains.</title>
        <authorList>
            <person name="Whitman W."/>
        </authorList>
    </citation>
    <scope>NUCLEOTIDE SEQUENCE [LARGE SCALE GENOMIC DNA]</scope>
    <source>
        <strain evidence="1 2">CECT 8654</strain>
    </source>
</reference>
<proteinExistence type="predicted"/>
<sequence>MSLPLAEGENTLELQGQLVSEDCASEGALTQRIRLLTASR</sequence>
<organism evidence="1 2">
    <name type="scientific">Litorivivens lipolytica</name>
    <dbReference type="NCBI Taxonomy" id="1524264"/>
    <lineage>
        <taxon>Bacteria</taxon>
        <taxon>Pseudomonadati</taxon>
        <taxon>Pseudomonadota</taxon>
        <taxon>Gammaproteobacteria</taxon>
        <taxon>Litorivivens</taxon>
    </lineage>
</organism>
<comment type="caution">
    <text evidence="1">The sequence shown here is derived from an EMBL/GenBank/DDBJ whole genome shotgun (WGS) entry which is preliminary data.</text>
</comment>
<protein>
    <submittedName>
        <fullName evidence="1">Uncharacterized protein</fullName>
    </submittedName>
</protein>
<keyword evidence="2" id="KW-1185">Reference proteome</keyword>
<dbReference type="AlphaFoldDB" id="A0A7W4Z8C7"/>
<evidence type="ECO:0000313" key="2">
    <source>
        <dbReference type="Proteomes" id="UP000537130"/>
    </source>
</evidence>